<feature type="chain" id="PRO_5038421133" evidence="4">
    <location>
        <begin position="35"/>
        <end position="451"/>
    </location>
</feature>
<evidence type="ECO:0000313" key="6">
    <source>
        <dbReference type="EMBL" id="TKK91341.1"/>
    </source>
</evidence>
<dbReference type="PANTHER" id="PTHR43586">
    <property type="entry name" value="CYSTEINE DESULFURASE"/>
    <property type="match status" value="1"/>
</dbReference>
<gene>
    <name evidence="6" type="ORF">FDA94_00605</name>
</gene>
<dbReference type="Pfam" id="PF00266">
    <property type="entry name" value="Aminotran_5"/>
    <property type="match status" value="1"/>
</dbReference>
<evidence type="ECO:0000256" key="3">
    <source>
        <dbReference type="SAM" id="MobiDB-lite"/>
    </source>
</evidence>
<sequence>MTDPAKTVHRRSLLLGAALAGGGLLTGACTTANAGAAGAGGAPSPPPAPKFDPRDWKSVRAQFPLTPNLAHFSAFMLSSHPATVTAAITGFRQGLDSNPIEFGMGMADFEFSSRARQALAKYIGTRPDEIALTDSATMGIGLMYGGLVLKEGDEIVTTAHEFYSTYEAVRLRATATGAKVRTIRLYDDPAQARADQMVAKLKAVITPRTRVLAMTWVHSITGVKVPIKQVADMLATINAGRREPERVLLCVDGVHGFAAEAATVKDLGADFFVTSTHKWLFGPRGTGFVWGTPAAWRRHRQIIPSFSMPAFQGWFTGQPPGGAPGDLATPGGYHTFEHRWALPAAVEFHQAIGPARVAEQIRTQAEQLKAGLAGLRHVRLVTPRSAEVSSGIICCAVQGLHPEAVAERLVKEHQVAAAATPYRESYVRFGPSMVTTSQEVDKAISAMAALA</sequence>
<keyword evidence="2" id="KW-0663">Pyridoxal phosphate</keyword>
<keyword evidence="6" id="KW-0808">Transferase</keyword>
<evidence type="ECO:0000256" key="1">
    <source>
        <dbReference type="ARBA" id="ARBA00001933"/>
    </source>
</evidence>
<dbReference type="Gene3D" id="3.40.640.10">
    <property type="entry name" value="Type I PLP-dependent aspartate aminotransferase-like (Major domain)"/>
    <property type="match status" value="1"/>
</dbReference>
<keyword evidence="4" id="KW-0732">Signal</keyword>
<keyword evidence="7" id="KW-1185">Reference proteome</keyword>
<dbReference type="InterPro" id="IPR015422">
    <property type="entry name" value="PyrdxlP-dep_Trfase_small"/>
</dbReference>
<evidence type="ECO:0000256" key="4">
    <source>
        <dbReference type="SAM" id="SignalP"/>
    </source>
</evidence>
<organism evidence="6 7">
    <name type="scientific">Herbidospora galbida</name>
    <dbReference type="NCBI Taxonomy" id="2575442"/>
    <lineage>
        <taxon>Bacteria</taxon>
        <taxon>Bacillati</taxon>
        <taxon>Actinomycetota</taxon>
        <taxon>Actinomycetes</taxon>
        <taxon>Streptosporangiales</taxon>
        <taxon>Streptosporangiaceae</taxon>
        <taxon>Herbidospora</taxon>
    </lineage>
</organism>
<accession>A0A4U3MP37</accession>
<dbReference type="InterPro" id="IPR015421">
    <property type="entry name" value="PyrdxlP-dep_Trfase_major"/>
</dbReference>
<evidence type="ECO:0000259" key="5">
    <source>
        <dbReference type="Pfam" id="PF00266"/>
    </source>
</evidence>
<dbReference type="InterPro" id="IPR000192">
    <property type="entry name" value="Aminotrans_V_dom"/>
</dbReference>
<dbReference type="RefSeq" id="WP_137245036.1">
    <property type="nucleotide sequence ID" value="NZ_SZQA01000001.1"/>
</dbReference>
<feature type="signal peptide" evidence="4">
    <location>
        <begin position="1"/>
        <end position="34"/>
    </location>
</feature>
<proteinExistence type="predicted"/>
<dbReference type="Proteomes" id="UP000308705">
    <property type="component" value="Unassembled WGS sequence"/>
</dbReference>
<dbReference type="SUPFAM" id="SSF53383">
    <property type="entry name" value="PLP-dependent transferases"/>
    <property type="match status" value="1"/>
</dbReference>
<name>A0A4U3MP37_9ACTN</name>
<feature type="domain" description="Aminotransferase class V" evidence="5">
    <location>
        <begin position="81"/>
        <end position="416"/>
    </location>
</feature>
<dbReference type="AlphaFoldDB" id="A0A4U3MP37"/>
<dbReference type="InterPro" id="IPR015424">
    <property type="entry name" value="PyrdxlP-dep_Trfase"/>
</dbReference>
<keyword evidence="6" id="KW-0032">Aminotransferase</keyword>
<dbReference type="OrthoDB" id="250246at2"/>
<evidence type="ECO:0000313" key="7">
    <source>
        <dbReference type="Proteomes" id="UP000308705"/>
    </source>
</evidence>
<dbReference type="EMBL" id="SZQA01000001">
    <property type="protein sequence ID" value="TKK91341.1"/>
    <property type="molecule type" value="Genomic_DNA"/>
</dbReference>
<dbReference type="PROSITE" id="PS51257">
    <property type="entry name" value="PROKAR_LIPOPROTEIN"/>
    <property type="match status" value="1"/>
</dbReference>
<dbReference type="Gene3D" id="3.90.1150.10">
    <property type="entry name" value="Aspartate Aminotransferase, domain 1"/>
    <property type="match status" value="1"/>
</dbReference>
<comment type="cofactor">
    <cofactor evidence="1">
        <name>pyridoxal 5'-phosphate</name>
        <dbReference type="ChEBI" id="CHEBI:597326"/>
    </cofactor>
</comment>
<protein>
    <submittedName>
        <fullName evidence="6">Aminotransferase class V-fold PLP-dependent enzyme</fullName>
    </submittedName>
</protein>
<comment type="caution">
    <text evidence="6">The sequence shown here is derived from an EMBL/GenBank/DDBJ whole genome shotgun (WGS) entry which is preliminary data.</text>
</comment>
<dbReference type="PANTHER" id="PTHR43586:SF8">
    <property type="entry name" value="CYSTEINE DESULFURASE 1, CHLOROPLASTIC"/>
    <property type="match status" value="1"/>
</dbReference>
<dbReference type="GO" id="GO:0008483">
    <property type="term" value="F:transaminase activity"/>
    <property type="evidence" value="ECO:0007669"/>
    <property type="project" value="UniProtKB-KW"/>
</dbReference>
<dbReference type="PROSITE" id="PS51318">
    <property type="entry name" value="TAT"/>
    <property type="match status" value="1"/>
</dbReference>
<dbReference type="InterPro" id="IPR006311">
    <property type="entry name" value="TAT_signal"/>
</dbReference>
<reference evidence="6 7" key="1">
    <citation type="submission" date="2019-04" db="EMBL/GenBank/DDBJ databases">
        <title>Herbidospora sp. NEAU-GS14.nov., a novel actinomycete isolated from soil.</title>
        <authorList>
            <person name="Han L."/>
        </authorList>
    </citation>
    <scope>NUCLEOTIDE SEQUENCE [LARGE SCALE GENOMIC DNA]</scope>
    <source>
        <strain evidence="6 7">NEAU-GS14</strain>
    </source>
</reference>
<feature type="region of interest" description="Disordered" evidence="3">
    <location>
        <begin position="35"/>
        <end position="54"/>
    </location>
</feature>
<evidence type="ECO:0000256" key="2">
    <source>
        <dbReference type="ARBA" id="ARBA00022898"/>
    </source>
</evidence>